<comment type="caution">
    <text evidence="2">The sequence shown here is derived from an EMBL/GenBank/DDBJ whole genome shotgun (WGS) entry which is preliminary data.</text>
</comment>
<keyword evidence="3" id="KW-1185">Reference proteome</keyword>
<dbReference type="AlphaFoldDB" id="A0A4C1W1A6"/>
<proteinExistence type="predicted"/>
<feature type="region of interest" description="Disordered" evidence="1">
    <location>
        <begin position="321"/>
        <end position="392"/>
    </location>
</feature>
<dbReference type="EMBL" id="BGZK01000449">
    <property type="protein sequence ID" value="GBP44279.1"/>
    <property type="molecule type" value="Genomic_DNA"/>
</dbReference>
<name>A0A4C1W1A6_EUMVA</name>
<organism evidence="2 3">
    <name type="scientific">Eumeta variegata</name>
    <name type="common">Bagworm moth</name>
    <name type="synonym">Eumeta japonica</name>
    <dbReference type="NCBI Taxonomy" id="151549"/>
    <lineage>
        <taxon>Eukaryota</taxon>
        <taxon>Metazoa</taxon>
        <taxon>Ecdysozoa</taxon>
        <taxon>Arthropoda</taxon>
        <taxon>Hexapoda</taxon>
        <taxon>Insecta</taxon>
        <taxon>Pterygota</taxon>
        <taxon>Neoptera</taxon>
        <taxon>Endopterygota</taxon>
        <taxon>Lepidoptera</taxon>
        <taxon>Glossata</taxon>
        <taxon>Ditrysia</taxon>
        <taxon>Tineoidea</taxon>
        <taxon>Psychidae</taxon>
        <taxon>Oiketicinae</taxon>
        <taxon>Eumeta</taxon>
    </lineage>
</organism>
<reference evidence="2 3" key="1">
    <citation type="journal article" date="2019" name="Commun. Biol.">
        <title>The bagworm genome reveals a unique fibroin gene that provides high tensile strength.</title>
        <authorList>
            <person name="Kono N."/>
            <person name="Nakamura H."/>
            <person name="Ohtoshi R."/>
            <person name="Tomita M."/>
            <person name="Numata K."/>
            <person name="Arakawa K."/>
        </authorList>
    </citation>
    <scope>NUCLEOTIDE SEQUENCE [LARGE SCALE GENOMIC DNA]</scope>
</reference>
<evidence type="ECO:0000313" key="3">
    <source>
        <dbReference type="Proteomes" id="UP000299102"/>
    </source>
</evidence>
<evidence type="ECO:0000256" key="1">
    <source>
        <dbReference type="SAM" id="MobiDB-lite"/>
    </source>
</evidence>
<gene>
    <name evidence="2" type="ORF">EVAR_22163_1</name>
</gene>
<evidence type="ECO:0000313" key="2">
    <source>
        <dbReference type="EMBL" id="GBP44279.1"/>
    </source>
</evidence>
<accession>A0A4C1W1A6</accession>
<feature type="compositionally biased region" description="Polar residues" evidence="1">
    <location>
        <begin position="343"/>
        <end position="358"/>
    </location>
</feature>
<dbReference type="Proteomes" id="UP000299102">
    <property type="component" value="Unassembled WGS sequence"/>
</dbReference>
<sequence>MDEIFKHEDLLPETKTSLNTRTSKIPTGKRNPANCITIINNHYYVDSDSSSVEGFDEDSVYYKDEYFDYGEMIKPDLDIEAPIGLIYSFRKKGKAVISDDTSVCRSSSTDSSRNFVRHPDQGCKIVELNSPTERLPTPIPGLYNFNQNTVYEGVLPIVTEVSDNISTDDNAARTIILENTWFIGYENEPFKNTSYSIQPKYEVDIQNKDTSQVTTKTQECEYDMKNRVGEVSVLSPQICDTDINIKKRSFRDKLIARAKAKREMLETGLSSPYQFKDKIKSHDKAQNRSFDRVLTKDVYETDFNWDNVKQNNIQISMATRKIGHNSAPNDKSFRRDNIPHGLSKSSCETQAIYEQNSPQDKDTLMRVENHRQSTNDNFTPDAKSKHILNRKK</sequence>
<protein>
    <submittedName>
        <fullName evidence="2">Uncharacterized protein</fullName>
    </submittedName>
</protein>
<feature type="compositionally biased region" description="Basic and acidic residues" evidence="1">
    <location>
        <begin position="359"/>
        <end position="373"/>
    </location>
</feature>